<keyword evidence="6" id="KW-1133">Transmembrane helix</keyword>
<dbReference type="PROSITE" id="PS50920">
    <property type="entry name" value="SOLCAR"/>
    <property type="match status" value="2"/>
</dbReference>
<dbReference type="AlphaFoldDB" id="A0A2T9Z8A8"/>
<evidence type="ECO:0000256" key="1">
    <source>
        <dbReference type="ARBA" id="ARBA00004225"/>
    </source>
</evidence>
<evidence type="ECO:0008006" key="13">
    <source>
        <dbReference type="Google" id="ProtNLM"/>
    </source>
</evidence>
<evidence type="ECO:0000256" key="9">
    <source>
        <dbReference type="PROSITE-ProRule" id="PRU00282"/>
    </source>
</evidence>
<dbReference type="STRING" id="133381.A0A2T9Z8A8"/>
<reference evidence="11 12" key="1">
    <citation type="journal article" date="2018" name="MBio">
        <title>Comparative Genomics Reveals the Core Gene Toolbox for the Fungus-Insect Symbiosis.</title>
        <authorList>
            <person name="Wang Y."/>
            <person name="Stata M."/>
            <person name="Wang W."/>
            <person name="Stajich J.E."/>
            <person name="White M.M."/>
            <person name="Moncalvo J.M."/>
        </authorList>
    </citation>
    <scope>NUCLEOTIDE SEQUENCE [LARGE SCALE GENOMIC DNA]</scope>
    <source>
        <strain evidence="11 12">SC-DP-2</strain>
    </source>
</reference>
<dbReference type="InterPro" id="IPR023395">
    <property type="entry name" value="MCP_dom_sf"/>
</dbReference>
<gene>
    <name evidence="11" type="ORF">BB560_004795</name>
</gene>
<dbReference type="InterPro" id="IPR018108">
    <property type="entry name" value="MCP_transmembrane"/>
</dbReference>
<feature type="repeat" description="Solcar" evidence="9">
    <location>
        <begin position="155"/>
        <end position="240"/>
    </location>
</feature>
<evidence type="ECO:0000256" key="2">
    <source>
        <dbReference type="ARBA" id="ARBA00006375"/>
    </source>
</evidence>
<evidence type="ECO:0000256" key="5">
    <source>
        <dbReference type="ARBA" id="ARBA00022737"/>
    </source>
</evidence>
<dbReference type="OrthoDB" id="193856at2759"/>
<evidence type="ECO:0000256" key="7">
    <source>
        <dbReference type="ARBA" id="ARBA00023128"/>
    </source>
</evidence>
<dbReference type="EMBL" id="MBFS01001625">
    <property type="protein sequence ID" value="PVV00810.1"/>
    <property type="molecule type" value="Genomic_DNA"/>
</dbReference>
<proteinExistence type="inferred from homology"/>
<feature type="repeat" description="Solcar" evidence="9">
    <location>
        <begin position="31"/>
        <end position="122"/>
    </location>
</feature>
<dbReference type="GO" id="GO:0031966">
    <property type="term" value="C:mitochondrial membrane"/>
    <property type="evidence" value="ECO:0007669"/>
    <property type="project" value="UniProtKB-SubCell"/>
</dbReference>
<keyword evidence="3 10" id="KW-0813">Transport</keyword>
<evidence type="ECO:0000256" key="4">
    <source>
        <dbReference type="ARBA" id="ARBA00022692"/>
    </source>
</evidence>
<name>A0A2T9Z8A8_9FUNG</name>
<evidence type="ECO:0000256" key="6">
    <source>
        <dbReference type="ARBA" id="ARBA00022989"/>
    </source>
</evidence>
<dbReference type="Gene3D" id="1.50.40.10">
    <property type="entry name" value="Mitochondrial carrier domain"/>
    <property type="match status" value="1"/>
</dbReference>
<sequence length="247" mass="27914">MNKEVNPGNVMPKENKAVTLDKLAGFMAGFASGATKLIVGHPFGWTVALVATPVELLKMRLQTQYNAYGSNESRVYSSAYDCAKKIVQANGIRGLWYGLPATMIQRSFFFFLWGSYDIYSNWLRSFRVNNTFPYFHKASLDSNNNYIIPENEKISEKLVSFIAGGWSATTFWTLVFPFDVVKNRYMAYGAPKYPSIPKTISYIFKTEGIPGFFKGFVPSFIRSFPTNACAVFVWDTTMRLMVGHGHN</sequence>
<evidence type="ECO:0000313" key="12">
    <source>
        <dbReference type="Proteomes" id="UP000245609"/>
    </source>
</evidence>
<dbReference type="PANTHER" id="PTHR45624">
    <property type="entry name" value="MITOCHONDRIAL BASIC AMINO ACIDS TRANSPORTER-RELATED"/>
    <property type="match status" value="1"/>
</dbReference>
<keyword evidence="4 9" id="KW-0812">Transmembrane</keyword>
<evidence type="ECO:0000256" key="8">
    <source>
        <dbReference type="ARBA" id="ARBA00023136"/>
    </source>
</evidence>
<dbReference type="SUPFAM" id="SSF103506">
    <property type="entry name" value="Mitochondrial carrier"/>
    <property type="match status" value="1"/>
</dbReference>
<dbReference type="InterPro" id="IPR050567">
    <property type="entry name" value="Mitochondrial_Carrier"/>
</dbReference>
<protein>
    <recommendedName>
        <fullName evidence="13">Mitochondrial carrier protein</fullName>
    </recommendedName>
</protein>
<accession>A0A2T9Z8A8</accession>
<evidence type="ECO:0000313" key="11">
    <source>
        <dbReference type="EMBL" id="PVV00810.1"/>
    </source>
</evidence>
<keyword evidence="12" id="KW-1185">Reference proteome</keyword>
<dbReference type="GO" id="GO:0000064">
    <property type="term" value="F:L-ornithine transmembrane transporter activity"/>
    <property type="evidence" value="ECO:0007669"/>
    <property type="project" value="TreeGrafter"/>
</dbReference>
<dbReference type="GO" id="GO:1990575">
    <property type="term" value="P:mitochondrial L-ornithine transmembrane transport"/>
    <property type="evidence" value="ECO:0007669"/>
    <property type="project" value="TreeGrafter"/>
</dbReference>
<dbReference type="Proteomes" id="UP000245609">
    <property type="component" value="Unassembled WGS sequence"/>
</dbReference>
<keyword evidence="5" id="KW-0677">Repeat</keyword>
<comment type="caution">
    <text evidence="11">The sequence shown here is derived from an EMBL/GenBank/DDBJ whole genome shotgun (WGS) entry which is preliminary data.</text>
</comment>
<dbReference type="PANTHER" id="PTHR45624:SF57">
    <property type="entry name" value="MITOCHONDRIAL SUBSTRATE CARRIER FAMILY PROTEIN L"/>
    <property type="match status" value="1"/>
</dbReference>
<dbReference type="Pfam" id="PF00153">
    <property type="entry name" value="Mito_carr"/>
    <property type="match status" value="2"/>
</dbReference>
<comment type="subcellular location">
    <subcellularLocation>
        <location evidence="1">Mitochondrion membrane</location>
        <topology evidence="1">Multi-pass membrane protein</topology>
    </subcellularLocation>
</comment>
<keyword evidence="8 9" id="KW-0472">Membrane</keyword>
<evidence type="ECO:0000256" key="10">
    <source>
        <dbReference type="RuleBase" id="RU000488"/>
    </source>
</evidence>
<evidence type="ECO:0000256" key="3">
    <source>
        <dbReference type="ARBA" id="ARBA00022448"/>
    </source>
</evidence>
<organism evidence="11 12">
    <name type="scientific">Smittium megazygosporum</name>
    <dbReference type="NCBI Taxonomy" id="133381"/>
    <lineage>
        <taxon>Eukaryota</taxon>
        <taxon>Fungi</taxon>
        <taxon>Fungi incertae sedis</taxon>
        <taxon>Zoopagomycota</taxon>
        <taxon>Kickxellomycotina</taxon>
        <taxon>Harpellomycetes</taxon>
        <taxon>Harpellales</taxon>
        <taxon>Legeriomycetaceae</taxon>
        <taxon>Smittium</taxon>
    </lineage>
</organism>
<comment type="similarity">
    <text evidence="2 10">Belongs to the mitochondrial carrier (TC 2.A.29) family.</text>
</comment>
<keyword evidence="7" id="KW-0496">Mitochondrion</keyword>